<keyword evidence="1" id="KW-0596">Phosphopantetheine</keyword>
<keyword evidence="7" id="KW-1185">Reference proteome</keyword>
<reference evidence="5" key="1">
    <citation type="submission" date="2009-11" db="EMBL/GenBank/DDBJ databases">
        <authorList>
            <consortium name="The Broad Institute Genome Sequencing Platform"/>
            <person name="Ward D."/>
            <person name="Feldgarden M."/>
            <person name="Earl A."/>
            <person name="Young S.K."/>
            <person name="Zeng Q."/>
            <person name="Koehrsen M."/>
            <person name="Alvarado L."/>
            <person name="Berlin A."/>
            <person name="Bochicchio J."/>
            <person name="Borenstein D."/>
            <person name="Chapman S.B."/>
            <person name="Chen Z."/>
            <person name="Engels R."/>
            <person name="Freedman E."/>
            <person name="Gellesch M."/>
            <person name="Goldberg J."/>
            <person name="Griggs A."/>
            <person name="Gujja S."/>
            <person name="Heilman E."/>
            <person name="Heiman D."/>
            <person name="Hepburn T."/>
            <person name="Howarth C."/>
            <person name="Jen D."/>
            <person name="Larson L."/>
            <person name="Lewis B."/>
            <person name="Mehta T."/>
            <person name="Park D."/>
            <person name="Pearson M."/>
            <person name="Roberts A."/>
            <person name="Saif S."/>
            <person name="Shea T."/>
            <person name="Shenoy N."/>
            <person name="Sisk P."/>
            <person name="Stolte C."/>
            <person name="Sykes S."/>
            <person name="Thomson T."/>
            <person name="Walk T."/>
            <person name="White J."/>
            <person name="Yandava C."/>
            <person name="Izard J."/>
            <person name="Baranova O.V."/>
            <person name="Blanton J.M."/>
            <person name="Tanner A.C."/>
            <person name="Dewhirst F.E."/>
            <person name="Haas B."/>
            <person name="Nusbaum C."/>
            <person name="Birren B."/>
        </authorList>
    </citation>
    <scope>NUCLEOTIDE SEQUENCE [LARGE SCALE GENOMIC DNA]</scope>
    <source>
        <strain evidence="5">1-1 BBBD Race 1</strain>
    </source>
</reference>
<feature type="compositionally biased region" description="Polar residues" evidence="4">
    <location>
        <begin position="150"/>
        <end position="181"/>
    </location>
</feature>
<name>A0A180G0Z7_PUCT1</name>
<dbReference type="AlphaFoldDB" id="A0A180G0Z7"/>
<dbReference type="GO" id="GO:0016740">
    <property type="term" value="F:transferase activity"/>
    <property type="evidence" value="ECO:0007669"/>
    <property type="project" value="UniProtKB-KW"/>
</dbReference>
<dbReference type="EMBL" id="ADAS02001347">
    <property type="protein sequence ID" value="OAV86280.1"/>
    <property type="molecule type" value="Genomic_DNA"/>
</dbReference>
<evidence type="ECO:0000313" key="5">
    <source>
        <dbReference type="EMBL" id="OAV86280.1"/>
    </source>
</evidence>
<dbReference type="Gene3D" id="6.10.140.1400">
    <property type="match status" value="1"/>
</dbReference>
<dbReference type="OrthoDB" id="3243207at2759"/>
<sequence>MLGQVHRNIPNLTAKPFQISKAYTEQIYQQTNSLRLEKTLKNWVKDGWDPPKNQSKLGYVIIVELLDYQVALPVLWIQTQHQLFSHHKYNIKQLIEFGPSPTLTGMASCTLKLNPAETSGPLLTLSAELACNTAPPFNMSIHAQDAAHPINNNLGETASNNPGTLFNNPFQTAPEDNNTHPAGTANPHPEESAPVNPLPQPTNNFNQYRGSTGPNNPQFQHPNAFNQYRDNIPEPSESSHLGLRQRIT</sequence>
<dbReference type="Proteomes" id="UP000005240">
    <property type="component" value="Unassembled WGS sequence"/>
</dbReference>
<reference evidence="5" key="2">
    <citation type="submission" date="2016-05" db="EMBL/GenBank/DDBJ databases">
        <title>Comparative analysis highlights variable genome content of wheat rusts and divergence of the mating loci.</title>
        <authorList>
            <person name="Cuomo C.A."/>
            <person name="Bakkeren G."/>
            <person name="Szabo L."/>
            <person name="Khalil H."/>
            <person name="Joly D."/>
            <person name="Goldberg J."/>
            <person name="Young S."/>
            <person name="Zeng Q."/>
            <person name="Fellers J."/>
        </authorList>
    </citation>
    <scope>NUCLEOTIDE SEQUENCE [LARGE SCALE GENOMIC DNA]</scope>
    <source>
        <strain evidence="5">1-1 BBBD Race 1</strain>
    </source>
</reference>
<dbReference type="PANTHER" id="PTHR10982:SF21">
    <property type="entry name" value="FATTY ACID SYNTHASE SUBUNIT BETA"/>
    <property type="match status" value="1"/>
</dbReference>
<gene>
    <name evidence="5" type="ORF">PTTG_07375</name>
</gene>
<protein>
    <submittedName>
        <fullName evidence="5 6">Uncharacterized protein</fullName>
    </submittedName>
</protein>
<evidence type="ECO:0000256" key="1">
    <source>
        <dbReference type="ARBA" id="ARBA00022450"/>
    </source>
</evidence>
<dbReference type="InterPro" id="IPR050830">
    <property type="entry name" value="Fungal_FAS"/>
</dbReference>
<evidence type="ECO:0000256" key="3">
    <source>
        <dbReference type="ARBA" id="ARBA00022679"/>
    </source>
</evidence>
<organism evidence="5">
    <name type="scientific">Puccinia triticina (isolate 1-1 / race 1 (BBBD))</name>
    <name type="common">Brown leaf rust fungus</name>
    <dbReference type="NCBI Taxonomy" id="630390"/>
    <lineage>
        <taxon>Eukaryota</taxon>
        <taxon>Fungi</taxon>
        <taxon>Dikarya</taxon>
        <taxon>Basidiomycota</taxon>
        <taxon>Pucciniomycotina</taxon>
        <taxon>Pucciniomycetes</taxon>
        <taxon>Pucciniales</taxon>
        <taxon>Pucciniaceae</taxon>
        <taxon>Puccinia</taxon>
    </lineage>
</organism>
<dbReference type="SUPFAM" id="SSF52151">
    <property type="entry name" value="FabD/lysophospholipase-like"/>
    <property type="match status" value="1"/>
</dbReference>
<feature type="compositionally biased region" description="Polar residues" evidence="4">
    <location>
        <begin position="201"/>
        <end position="229"/>
    </location>
</feature>
<keyword evidence="3" id="KW-0808">Transferase</keyword>
<dbReference type="PANTHER" id="PTHR10982">
    <property type="entry name" value="MALONYL COA-ACYL CARRIER PROTEIN TRANSACYLASE"/>
    <property type="match status" value="1"/>
</dbReference>
<evidence type="ECO:0000313" key="7">
    <source>
        <dbReference type="Proteomes" id="UP000005240"/>
    </source>
</evidence>
<evidence type="ECO:0000256" key="2">
    <source>
        <dbReference type="ARBA" id="ARBA00022553"/>
    </source>
</evidence>
<reference evidence="6" key="4">
    <citation type="submission" date="2025-05" db="UniProtKB">
        <authorList>
            <consortium name="EnsemblFungi"/>
        </authorList>
    </citation>
    <scope>IDENTIFICATION</scope>
    <source>
        <strain evidence="6">isolate 1-1 / race 1 (BBBD)</strain>
    </source>
</reference>
<feature type="region of interest" description="Disordered" evidence="4">
    <location>
        <begin position="150"/>
        <end position="248"/>
    </location>
</feature>
<dbReference type="VEuPathDB" id="FungiDB:PTTG_07375"/>
<dbReference type="Gene3D" id="3.90.25.70">
    <property type="match status" value="1"/>
</dbReference>
<dbReference type="InterPro" id="IPR016035">
    <property type="entry name" value="Acyl_Trfase/lysoPLipase"/>
</dbReference>
<reference evidence="6 7" key="3">
    <citation type="journal article" date="2017" name="G3 (Bethesda)">
        <title>Comparative analysis highlights variable genome content of wheat rusts and divergence of the mating loci.</title>
        <authorList>
            <person name="Cuomo C.A."/>
            <person name="Bakkeren G."/>
            <person name="Khalil H.B."/>
            <person name="Panwar V."/>
            <person name="Joly D."/>
            <person name="Linning R."/>
            <person name="Sakthikumar S."/>
            <person name="Song X."/>
            <person name="Adiconis X."/>
            <person name="Fan L."/>
            <person name="Goldberg J.M."/>
            <person name="Levin J.Z."/>
            <person name="Young S."/>
            <person name="Zeng Q."/>
            <person name="Anikster Y."/>
            <person name="Bruce M."/>
            <person name="Wang M."/>
            <person name="Yin C."/>
            <person name="McCallum B."/>
            <person name="Szabo L.J."/>
            <person name="Hulbert S."/>
            <person name="Chen X."/>
            <person name="Fellers J.P."/>
        </authorList>
    </citation>
    <scope>NUCLEOTIDE SEQUENCE</scope>
    <source>
        <strain evidence="7">Isolate 1-1 / race 1 (BBBD)</strain>
        <strain evidence="6">isolate 1-1 / race 1 (BBBD)</strain>
    </source>
</reference>
<keyword evidence="2" id="KW-0597">Phosphoprotein</keyword>
<evidence type="ECO:0000313" key="6">
    <source>
        <dbReference type="EnsemblFungi" id="PTTG_07375-t43_1-p1"/>
    </source>
</evidence>
<dbReference type="EnsemblFungi" id="PTTG_07375-t43_1">
    <property type="protein sequence ID" value="PTTG_07375-t43_1-p1"/>
    <property type="gene ID" value="PTTG_07375"/>
</dbReference>
<feature type="non-terminal residue" evidence="5">
    <location>
        <position position="248"/>
    </location>
</feature>
<evidence type="ECO:0000256" key="4">
    <source>
        <dbReference type="SAM" id="MobiDB-lite"/>
    </source>
</evidence>
<dbReference type="FunFam" id="3.90.25.70:FF:000001">
    <property type="entry name" value="Fatty acid synthase subunit alpha"/>
    <property type="match status" value="1"/>
</dbReference>
<proteinExistence type="predicted"/>
<accession>A0A180G0Z7</accession>